<dbReference type="AlphaFoldDB" id="A0A8C4X080"/>
<dbReference type="GO" id="GO:0008146">
    <property type="term" value="F:sulfotransferase activity"/>
    <property type="evidence" value="ECO:0007669"/>
    <property type="project" value="InterPro"/>
</dbReference>
<evidence type="ECO:0000256" key="10">
    <source>
        <dbReference type="ARBA" id="ARBA00023277"/>
    </source>
</evidence>
<dbReference type="Ensembl" id="ENSEBUT00000023730.1">
    <property type="protein sequence ID" value="ENSEBUP00000023154.1"/>
    <property type="gene ID" value="ENSEBUG00000014267.1"/>
</dbReference>
<dbReference type="GeneTree" id="ENSGT00940000159100"/>
<organism evidence="12 13">
    <name type="scientific">Eptatretus burgeri</name>
    <name type="common">Inshore hagfish</name>
    <dbReference type="NCBI Taxonomy" id="7764"/>
    <lineage>
        <taxon>Eukaryota</taxon>
        <taxon>Metazoa</taxon>
        <taxon>Chordata</taxon>
        <taxon>Craniata</taxon>
        <taxon>Vertebrata</taxon>
        <taxon>Cyclostomata</taxon>
        <taxon>Myxini</taxon>
        <taxon>Myxiniformes</taxon>
        <taxon>Myxinidae</taxon>
        <taxon>Eptatretinae</taxon>
        <taxon>Eptatretus</taxon>
    </lineage>
</organism>
<comment type="caution">
    <text evidence="11">Lacks conserved residue(s) required for the propagation of feature annotation.</text>
</comment>
<feature type="transmembrane region" description="Helical" evidence="11">
    <location>
        <begin position="6"/>
        <end position="23"/>
    </location>
</feature>
<keyword evidence="10 11" id="KW-0119">Carbohydrate metabolism</keyword>
<dbReference type="PANTHER" id="PTHR12137:SF7">
    <property type="entry name" value="CARBOHYDRATE SULFOTRANSFERASE 8"/>
    <property type="match status" value="1"/>
</dbReference>
<keyword evidence="7 11" id="KW-0333">Golgi apparatus</keyword>
<dbReference type="GO" id="GO:0016051">
    <property type="term" value="P:carbohydrate biosynthetic process"/>
    <property type="evidence" value="ECO:0007669"/>
    <property type="project" value="InterPro"/>
</dbReference>
<evidence type="ECO:0000256" key="7">
    <source>
        <dbReference type="ARBA" id="ARBA00023034"/>
    </source>
</evidence>
<reference evidence="12" key="1">
    <citation type="submission" date="2025-08" db="UniProtKB">
        <authorList>
            <consortium name="Ensembl"/>
        </authorList>
    </citation>
    <scope>IDENTIFICATION</scope>
</reference>
<proteinExistence type="inferred from homology"/>
<evidence type="ECO:0000256" key="3">
    <source>
        <dbReference type="ARBA" id="ARBA00022679"/>
    </source>
</evidence>
<dbReference type="GO" id="GO:0000139">
    <property type="term" value="C:Golgi membrane"/>
    <property type="evidence" value="ECO:0007669"/>
    <property type="project" value="UniProtKB-SubCell"/>
</dbReference>
<keyword evidence="9 11" id="KW-0325">Glycoprotein</keyword>
<evidence type="ECO:0000256" key="5">
    <source>
        <dbReference type="ARBA" id="ARBA00022968"/>
    </source>
</evidence>
<sequence>MDWIFNISGGICGVLLVVIDRGVPRVKAGMQRNGYLLRKGRKCSTKSALVLLPTIIIVFIIIVLSTSQLFTEDAALTETDTELRAQNQDMLDIQARRKAYIQAVCRKQTNNNIIANPSPEHVWRIYVEDNYGLLYCEVPKVACSNWKRTLIRLSGNISMKPEDMEHKFVHDKTQLPTLDTYSQSEIEWRLKNYFKFIFVREPFERFVSAFRDKFQHPHKYYHSVFGRWIIKAYRKNPSKKELNTNNITFPEFARFVIQNPLGPDTHWQQMNRICNPCQIQYDFIGHYETINEEANWLLRYVNIPTEVNFPKFKDIHSAESVTNEVLKKHYFSQLSSSVKAMLYKFYEVDFEMFNYRNTIPL</sequence>
<keyword evidence="8 11" id="KW-0472">Membrane</keyword>
<dbReference type="GO" id="GO:0030166">
    <property type="term" value="P:proteoglycan biosynthetic process"/>
    <property type="evidence" value="ECO:0007669"/>
    <property type="project" value="TreeGrafter"/>
</dbReference>
<evidence type="ECO:0000256" key="9">
    <source>
        <dbReference type="ARBA" id="ARBA00023180"/>
    </source>
</evidence>
<evidence type="ECO:0000313" key="12">
    <source>
        <dbReference type="Ensembl" id="ENSEBUP00000023154.1"/>
    </source>
</evidence>
<dbReference type="InterPro" id="IPR018011">
    <property type="entry name" value="Carb_sulfotrans_8-10"/>
</dbReference>
<keyword evidence="13" id="KW-1185">Reference proteome</keyword>
<keyword evidence="4 11" id="KW-0812">Transmembrane</keyword>
<protein>
    <recommendedName>
        <fullName evidence="11">Carbohydrate sulfotransferase</fullName>
        <ecNumber evidence="11">2.8.2.-</ecNumber>
    </recommendedName>
</protein>
<keyword evidence="3 11" id="KW-0808">Transferase</keyword>
<evidence type="ECO:0000256" key="6">
    <source>
        <dbReference type="ARBA" id="ARBA00022989"/>
    </source>
</evidence>
<evidence type="ECO:0000256" key="1">
    <source>
        <dbReference type="ARBA" id="ARBA00004323"/>
    </source>
</evidence>
<dbReference type="InterPro" id="IPR005331">
    <property type="entry name" value="Sulfotransferase"/>
</dbReference>
<keyword evidence="6 11" id="KW-1133">Transmembrane helix</keyword>
<evidence type="ECO:0000313" key="13">
    <source>
        <dbReference type="Proteomes" id="UP000694388"/>
    </source>
</evidence>
<keyword evidence="5 11" id="KW-0735">Signal-anchor</keyword>
<dbReference type="Proteomes" id="UP000694388">
    <property type="component" value="Unplaced"/>
</dbReference>
<evidence type="ECO:0000256" key="4">
    <source>
        <dbReference type="ARBA" id="ARBA00022692"/>
    </source>
</evidence>
<evidence type="ECO:0000256" key="8">
    <source>
        <dbReference type="ARBA" id="ARBA00023136"/>
    </source>
</evidence>
<dbReference type="EC" id="2.8.2.-" evidence="11"/>
<evidence type="ECO:0000256" key="11">
    <source>
        <dbReference type="RuleBase" id="RU364020"/>
    </source>
</evidence>
<dbReference type="Pfam" id="PF03567">
    <property type="entry name" value="Sulfotransfer_2"/>
    <property type="match status" value="1"/>
</dbReference>
<comment type="subcellular location">
    <subcellularLocation>
        <location evidence="1 11">Golgi apparatus membrane</location>
        <topology evidence="1 11">Single-pass type II membrane protein</topology>
    </subcellularLocation>
</comment>
<comment type="similarity">
    <text evidence="2 11">Belongs to the sulfotransferase 2 family.</text>
</comment>
<evidence type="ECO:0000256" key="2">
    <source>
        <dbReference type="ARBA" id="ARBA00006339"/>
    </source>
</evidence>
<accession>A0A8C4X080</accession>
<feature type="transmembrane region" description="Helical" evidence="11">
    <location>
        <begin position="48"/>
        <end position="70"/>
    </location>
</feature>
<reference evidence="12" key="2">
    <citation type="submission" date="2025-09" db="UniProtKB">
        <authorList>
            <consortium name="Ensembl"/>
        </authorList>
    </citation>
    <scope>IDENTIFICATION</scope>
</reference>
<name>A0A8C4X080_EPTBU</name>
<dbReference type="PANTHER" id="PTHR12137">
    <property type="entry name" value="CARBOHYDRATE SULFOTRANSFERASE"/>
    <property type="match status" value="1"/>
</dbReference>